<comment type="caution">
    <text evidence="2">The sequence shown here is derived from an EMBL/GenBank/DDBJ whole genome shotgun (WGS) entry which is preliminary data.</text>
</comment>
<dbReference type="AlphaFoldDB" id="A0A423UGC9"/>
<proteinExistence type="predicted"/>
<sequence>MCRLLGYAADGTDMSLVDVLGDAAVEDFRGLSEIHHDGWGCALPADDEPAGDDPRAVGTGADHAGGRVYRNTVEARHDPIFTQLSRQACRGALWHLRLASSHLPVIVENQQPFHAHGLSFIHNGDISDDRGRNIVEHADDVIGRKDFLATGGRSDSALFFGVMLAYVRSGAPLDSAVSQAIGRLRAICPKSSYNCMIQSPQSTVVVQASGRVDVPPRICEIYEDYGREGQAHDYRTVRYREVRDGRGALHAVVAASSGFDQPEGDGWRELGNDHMLVMSNRDATYEVRPL</sequence>
<dbReference type="Gene3D" id="3.60.20.10">
    <property type="entry name" value="Glutamine Phosphoribosylpyrophosphate, subunit 1, domain 1"/>
    <property type="match status" value="1"/>
</dbReference>
<evidence type="ECO:0000259" key="1">
    <source>
        <dbReference type="PROSITE" id="PS51278"/>
    </source>
</evidence>
<accession>A0A423UGC9</accession>
<dbReference type="EMBL" id="QRAJ01000001">
    <property type="protein sequence ID" value="ROT87770.1"/>
    <property type="molecule type" value="Genomic_DNA"/>
</dbReference>
<feature type="domain" description="Glutamine amidotransferase type-2" evidence="1">
    <location>
        <begin position="2"/>
        <end position="290"/>
    </location>
</feature>
<reference evidence="2 3" key="1">
    <citation type="submission" date="2018-07" db="EMBL/GenBank/DDBJ databases">
        <title>The role of parmesan cheese in vectoring bovine microbiota.</title>
        <authorList>
            <person name="Lugli G.A."/>
            <person name="Milani C."/>
        </authorList>
    </citation>
    <scope>NUCLEOTIDE SEQUENCE [LARGE SCALE GENOMIC DNA]</scope>
    <source>
        <strain evidence="2 3">BMONG18</strain>
    </source>
</reference>
<name>A0A423UGC9_9BIFI</name>
<dbReference type="InterPro" id="IPR017932">
    <property type="entry name" value="GATase_2_dom"/>
</dbReference>
<dbReference type="RefSeq" id="WP_123644402.1">
    <property type="nucleotide sequence ID" value="NZ_JAKDPB010000026.1"/>
</dbReference>
<organism evidence="2 3">
    <name type="scientific">Bifidobacterium mongoliense</name>
    <dbReference type="NCBI Taxonomy" id="518643"/>
    <lineage>
        <taxon>Bacteria</taxon>
        <taxon>Bacillati</taxon>
        <taxon>Actinomycetota</taxon>
        <taxon>Actinomycetes</taxon>
        <taxon>Bifidobacteriales</taxon>
        <taxon>Bifidobacteriaceae</taxon>
        <taxon>Bifidobacterium</taxon>
    </lineage>
</organism>
<keyword evidence="2" id="KW-0315">Glutamine amidotransferase</keyword>
<gene>
    <name evidence="2" type="ORF">BMONG18_0310</name>
</gene>
<dbReference type="SUPFAM" id="SSF56235">
    <property type="entry name" value="N-terminal nucleophile aminohydrolases (Ntn hydrolases)"/>
    <property type="match status" value="1"/>
</dbReference>
<dbReference type="InterPro" id="IPR029055">
    <property type="entry name" value="Ntn_hydrolases_N"/>
</dbReference>
<evidence type="ECO:0000313" key="2">
    <source>
        <dbReference type="EMBL" id="ROT87770.1"/>
    </source>
</evidence>
<evidence type="ECO:0000313" key="3">
    <source>
        <dbReference type="Proteomes" id="UP000285266"/>
    </source>
</evidence>
<dbReference type="PROSITE" id="PS51278">
    <property type="entry name" value="GATASE_TYPE_2"/>
    <property type="match status" value="1"/>
</dbReference>
<dbReference type="Proteomes" id="UP000285266">
    <property type="component" value="Unassembled WGS sequence"/>
</dbReference>
<dbReference type="GO" id="GO:0016740">
    <property type="term" value="F:transferase activity"/>
    <property type="evidence" value="ECO:0007669"/>
    <property type="project" value="UniProtKB-KW"/>
</dbReference>
<keyword evidence="2" id="KW-0808">Transferase</keyword>
<dbReference type="PANTHER" id="PTHR42824:SF1">
    <property type="entry name" value="GLUTAMINE AMIDOTRANSFERASE YAFJ-RELATED"/>
    <property type="match status" value="1"/>
</dbReference>
<protein>
    <submittedName>
        <fullName evidence="2">Glutamine amidotransferase</fullName>
    </submittedName>
</protein>
<dbReference type="PANTHER" id="PTHR42824">
    <property type="entry name" value="GLUTAMINE AMIDOTRANSFERASE"/>
    <property type="match status" value="1"/>
</dbReference>
<dbReference type="Pfam" id="PF13522">
    <property type="entry name" value="GATase_6"/>
    <property type="match status" value="1"/>
</dbReference>